<dbReference type="Proteomes" id="UP000254939">
    <property type="component" value="Unassembled WGS sequence"/>
</dbReference>
<comment type="caution">
    <text evidence="2">The sequence shown here is derived from an EMBL/GenBank/DDBJ whole genome shotgun (WGS) entry which is preliminary data.</text>
</comment>
<feature type="compositionally biased region" description="Basic and acidic residues" evidence="1">
    <location>
        <begin position="1"/>
        <end position="41"/>
    </location>
</feature>
<dbReference type="OrthoDB" id="9811127at2"/>
<accession>A0A370KFS7</accession>
<sequence length="87" mass="9547">MTEEKIRNEAYKRWEAEGRPDGQAERHWLDAEKETSKDGKLPETWSSDHSGGVVPAEETDSAASDAIPSSGEGTSRFKPGELASENK</sequence>
<dbReference type="InterPro" id="IPR021327">
    <property type="entry name" value="DUF2934"/>
</dbReference>
<dbReference type="RefSeq" id="WP_114715602.1">
    <property type="nucleotide sequence ID" value="NZ_KZ857269.1"/>
</dbReference>
<evidence type="ECO:0000313" key="2">
    <source>
        <dbReference type="EMBL" id="RDJ03304.1"/>
    </source>
</evidence>
<protein>
    <recommendedName>
        <fullName evidence="4">DUF2934 domain-containing protein</fullName>
    </recommendedName>
</protein>
<dbReference type="EMBL" id="NAAC01000043">
    <property type="protein sequence ID" value="RDJ03304.1"/>
    <property type="molecule type" value="Genomic_DNA"/>
</dbReference>
<proteinExistence type="predicted"/>
<reference evidence="2 3" key="1">
    <citation type="submission" date="2017-03" db="EMBL/GenBank/DDBJ databases">
        <title>Genome analysis of Rhizobial strains effectives or ineffectives for nitrogen fixation isolated from bean seeds.</title>
        <authorList>
            <person name="Peralta H."/>
            <person name="Aguilar-Vera A."/>
            <person name="Mora Y."/>
            <person name="Vargas-Lagunas C."/>
            <person name="Girard L."/>
            <person name="Mora J."/>
        </authorList>
    </citation>
    <scope>NUCLEOTIDE SEQUENCE [LARGE SCALE GENOMIC DNA]</scope>
    <source>
        <strain evidence="2 3">CCGM3</strain>
    </source>
</reference>
<dbReference type="AlphaFoldDB" id="A0A370KFS7"/>
<name>A0A370KFS7_9HYPH</name>
<dbReference type="Pfam" id="PF11154">
    <property type="entry name" value="DUF2934"/>
    <property type="match status" value="1"/>
</dbReference>
<evidence type="ECO:0000313" key="3">
    <source>
        <dbReference type="Proteomes" id="UP000254939"/>
    </source>
</evidence>
<evidence type="ECO:0000256" key="1">
    <source>
        <dbReference type="SAM" id="MobiDB-lite"/>
    </source>
</evidence>
<feature type="region of interest" description="Disordered" evidence="1">
    <location>
        <begin position="1"/>
        <end position="87"/>
    </location>
</feature>
<organism evidence="2 3">
    <name type="scientific">Rhizobium grahamii</name>
    <dbReference type="NCBI Taxonomy" id="1120045"/>
    <lineage>
        <taxon>Bacteria</taxon>
        <taxon>Pseudomonadati</taxon>
        <taxon>Pseudomonadota</taxon>
        <taxon>Alphaproteobacteria</taxon>
        <taxon>Hyphomicrobiales</taxon>
        <taxon>Rhizobiaceae</taxon>
        <taxon>Rhizobium/Agrobacterium group</taxon>
        <taxon>Rhizobium</taxon>
    </lineage>
</organism>
<evidence type="ECO:0008006" key="4">
    <source>
        <dbReference type="Google" id="ProtNLM"/>
    </source>
</evidence>
<gene>
    <name evidence="2" type="ORF">B5K06_30380</name>
</gene>